<dbReference type="CDD" id="cd00402">
    <property type="entry name" value="Riboflavin_synthase_like"/>
    <property type="match status" value="1"/>
</dbReference>
<comment type="function">
    <text evidence="2">Catalyzes the dismutation of two molecules of 6,7-dimethyl-8-ribityllumazine, resulting in the formation of riboflavin and 5-amino-6-(D-ribitylamino)uracil.</text>
</comment>
<evidence type="ECO:0000256" key="10">
    <source>
        <dbReference type="PROSITE-ProRule" id="PRU00524"/>
    </source>
</evidence>
<dbReference type="InterPro" id="IPR001783">
    <property type="entry name" value="Lumazine-bd"/>
</dbReference>
<reference evidence="13 15" key="2">
    <citation type="submission" date="2018-07" db="EMBL/GenBank/DDBJ databases">
        <title>Draft Genome Assemblies for Five Robust Yarrowia lipolytica Strains Exhibiting High Lipid Production and Pentose Sugar Utilization and Sugar Alcohol Secretion from Undetoxified Lignocellulosic Biomass Hydrolysates.</title>
        <authorList>
            <consortium name="DOE Joint Genome Institute"/>
            <person name="Walker C."/>
            <person name="Ryu S."/>
            <person name="Na H."/>
            <person name="Zane M."/>
            <person name="LaButti K."/>
            <person name="Lipzen A."/>
            <person name="Haridas S."/>
            <person name="Barry K."/>
            <person name="Grigoriev I.V."/>
            <person name="Quarterman J."/>
            <person name="Slininger P."/>
            <person name="Dien B."/>
            <person name="Trinh C.T."/>
        </authorList>
    </citation>
    <scope>NUCLEOTIDE SEQUENCE [LARGE SCALE GENOMIC DNA]</scope>
    <source>
        <strain evidence="13 15">YB392</strain>
    </source>
</reference>
<dbReference type="VEuPathDB" id="FungiDB:YALI0_C01111g"/>
<evidence type="ECO:0000256" key="3">
    <source>
        <dbReference type="ARBA" id="ARBA00004887"/>
    </source>
</evidence>
<dbReference type="OrthoDB" id="10258924at2759"/>
<dbReference type="eggNOG" id="KOG3310">
    <property type="taxonomic scope" value="Eukaryota"/>
</dbReference>
<dbReference type="FunFam" id="2.40.30.20:FF:000004">
    <property type="entry name" value="Riboflavin synthase, alpha subunit"/>
    <property type="match status" value="1"/>
</dbReference>
<dbReference type="AlphaFoldDB" id="A0A1H6PZ52"/>
<comment type="catalytic activity">
    <reaction evidence="1">
        <text>2 6,7-dimethyl-8-(1-D-ribityl)lumazine + H(+) = 5-amino-6-(D-ribitylamino)uracil + riboflavin</text>
        <dbReference type="Rhea" id="RHEA:20772"/>
        <dbReference type="ChEBI" id="CHEBI:15378"/>
        <dbReference type="ChEBI" id="CHEBI:15934"/>
        <dbReference type="ChEBI" id="CHEBI:57986"/>
        <dbReference type="ChEBI" id="CHEBI:58201"/>
        <dbReference type="EC" id="2.5.1.9"/>
    </reaction>
</comment>
<dbReference type="RefSeq" id="XP_501315.1">
    <property type="nucleotide sequence ID" value="XM_501315.1"/>
</dbReference>
<evidence type="ECO:0000256" key="4">
    <source>
        <dbReference type="ARBA" id="ARBA00011233"/>
    </source>
</evidence>
<dbReference type="EMBL" id="KZ859047">
    <property type="protein sequence ID" value="RDW24139.1"/>
    <property type="molecule type" value="Genomic_DNA"/>
</dbReference>
<comment type="pathway">
    <text evidence="3">Cofactor biosynthesis; riboflavin biosynthesis; riboflavin from 2-hydroxy-3-oxobutyl phosphate and 5-amino-6-(D-ribitylamino)uracil: step 2/2.</text>
</comment>
<feature type="domain" description="Lumazine-binding" evidence="11">
    <location>
        <begin position="1"/>
        <end position="105"/>
    </location>
</feature>
<evidence type="ECO:0000313" key="14">
    <source>
        <dbReference type="Proteomes" id="UP000182444"/>
    </source>
</evidence>
<sequence>MFTGIVEHIGTVSEFKQLDSSQSGGNGASLTISNVGPILDDVNMGDSIAVNGVCLTVTEYDDDKTYFKAGLAPETLRRTNLGQLKSDSPVNLERAISGHVRFGGHFVQGHVDGTAEIVVKKPDGNSIAFTFKPKDQSLMTYIVEKGFIAVDGTSLTVTAVTEDTFSIMMVAYTQEKVVLAKKEVGDFVNVEVDFMGKLLEKQIDGAVEKKLGGLEALIEKIVDKKLKQ</sequence>
<evidence type="ECO:0000256" key="7">
    <source>
        <dbReference type="ARBA" id="ARBA00022619"/>
    </source>
</evidence>
<dbReference type="EMBL" id="CP017555">
    <property type="protein sequence ID" value="AOW02177.1"/>
    <property type="molecule type" value="Genomic_DNA"/>
</dbReference>
<dbReference type="EC" id="2.5.1.9" evidence="5"/>
<dbReference type="GeneID" id="2909155"/>
<dbReference type="SUPFAM" id="SSF63380">
    <property type="entry name" value="Riboflavin synthase domain-like"/>
    <property type="match status" value="2"/>
</dbReference>
<evidence type="ECO:0000259" key="11">
    <source>
        <dbReference type="PROSITE" id="PS51177"/>
    </source>
</evidence>
<dbReference type="NCBIfam" id="TIGR00187">
    <property type="entry name" value="ribE"/>
    <property type="match status" value="1"/>
</dbReference>
<keyword evidence="7" id="KW-0686">Riboflavin biosynthesis</keyword>
<dbReference type="InterPro" id="IPR017938">
    <property type="entry name" value="Riboflavin_synthase-like_b-brl"/>
</dbReference>
<dbReference type="Pfam" id="PF00677">
    <property type="entry name" value="Lum_binding"/>
    <property type="match status" value="2"/>
</dbReference>
<dbReference type="PANTHER" id="PTHR21098">
    <property type="entry name" value="RIBOFLAVIN SYNTHASE ALPHA CHAIN"/>
    <property type="match status" value="1"/>
</dbReference>
<organism evidence="12 14">
    <name type="scientific">Yarrowia lipolytica</name>
    <name type="common">Candida lipolytica</name>
    <dbReference type="NCBI Taxonomy" id="4952"/>
    <lineage>
        <taxon>Eukaryota</taxon>
        <taxon>Fungi</taxon>
        <taxon>Dikarya</taxon>
        <taxon>Ascomycota</taxon>
        <taxon>Saccharomycotina</taxon>
        <taxon>Dipodascomycetes</taxon>
        <taxon>Dipodascales</taxon>
        <taxon>Dipodascales incertae sedis</taxon>
        <taxon>Yarrowia</taxon>
    </lineage>
</organism>
<dbReference type="Proteomes" id="UP000256601">
    <property type="component" value="Unassembled WGS sequence"/>
</dbReference>
<comment type="subunit">
    <text evidence="4">Homotrimer.</text>
</comment>
<dbReference type="Proteomes" id="UP000182444">
    <property type="component" value="Chromosome 1C"/>
</dbReference>
<dbReference type="Gene3D" id="2.40.30.20">
    <property type="match status" value="2"/>
</dbReference>
<dbReference type="PIRSF" id="PIRSF000498">
    <property type="entry name" value="Riboflavin_syn_A"/>
    <property type="match status" value="1"/>
</dbReference>
<reference evidence="12 14" key="1">
    <citation type="journal article" date="2016" name="PLoS ONE">
        <title>Sequence Assembly of Yarrowia lipolytica Strain W29/CLIB89 Shows Transposable Element Diversity.</title>
        <authorList>
            <person name="Magnan C."/>
            <person name="Yu J."/>
            <person name="Chang I."/>
            <person name="Jahn E."/>
            <person name="Kanomata Y."/>
            <person name="Wu J."/>
            <person name="Zeller M."/>
            <person name="Oakes M."/>
            <person name="Baldi P."/>
            <person name="Sandmeyer S."/>
        </authorList>
    </citation>
    <scope>NUCLEOTIDE SEQUENCE [LARGE SCALE GENOMIC DNA]</scope>
    <source>
        <strain evidence="12">CLIB89</strain>
        <strain evidence="14">CLIB89(W29)</strain>
    </source>
</reference>
<feature type="repeat" description="Lumazine-binding" evidence="10">
    <location>
        <begin position="106"/>
        <end position="203"/>
    </location>
</feature>
<evidence type="ECO:0000256" key="9">
    <source>
        <dbReference type="ARBA" id="ARBA00022737"/>
    </source>
</evidence>
<protein>
    <recommendedName>
        <fullName evidence="6">Riboflavin synthase</fullName>
        <ecNumber evidence="5">2.5.1.9</ecNumber>
    </recommendedName>
</protein>
<evidence type="ECO:0000256" key="5">
    <source>
        <dbReference type="ARBA" id="ARBA00012827"/>
    </source>
</evidence>
<dbReference type="PANTHER" id="PTHR21098:SF0">
    <property type="entry name" value="RIBOFLAVIN SYNTHASE"/>
    <property type="match status" value="1"/>
</dbReference>
<evidence type="ECO:0000256" key="2">
    <source>
        <dbReference type="ARBA" id="ARBA00002803"/>
    </source>
</evidence>
<dbReference type="NCBIfam" id="NF006767">
    <property type="entry name" value="PRK09289.1"/>
    <property type="match status" value="1"/>
</dbReference>
<dbReference type="GO" id="GO:0004746">
    <property type="term" value="F:riboflavin synthase activity"/>
    <property type="evidence" value="ECO:0007669"/>
    <property type="project" value="UniProtKB-EC"/>
</dbReference>
<dbReference type="PROSITE" id="PS51177">
    <property type="entry name" value="LUMAZINE_BIND"/>
    <property type="match status" value="2"/>
</dbReference>
<dbReference type="FunFam" id="2.40.30.20:FF:000006">
    <property type="entry name" value="Riboflavin synthase, alpha subunit"/>
    <property type="match status" value="1"/>
</dbReference>
<dbReference type="KEGG" id="yli:2909155"/>
<proteinExistence type="predicted"/>
<keyword evidence="9" id="KW-0677">Repeat</keyword>
<accession>A0A1H6PZ52</accession>
<evidence type="ECO:0000313" key="15">
    <source>
        <dbReference type="Proteomes" id="UP000256601"/>
    </source>
</evidence>
<gene>
    <name evidence="13" type="ORF">B0I71DRAFT_134757</name>
    <name evidence="12" type="ORF">YALI1_C01520g</name>
</gene>
<dbReference type="VEuPathDB" id="FungiDB:YALI1_C01520g"/>
<keyword evidence="8" id="KW-0808">Transferase</keyword>
<dbReference type="InterPro" id="IPR023366">
    <property type="entry name" value="ATP_synth_asu-like_sf"/>
</dbReference>
<evidence type="ECO:0000313" key="12">
    <source>
        <dbReference type="EMBL" id="AOW02177.1"/>
    </source>
</evidence>
<evidence type="ECO:0000256" key="6">
    <source>
        <dbReference type="ARBA" id="ARBA00013950"/>
    </source>
</evidence>
<evidence type="ECO:0000313" key="13">
    <source>
        <dbReference type="EMBL" id="RDW24139.1"/>
    </source>
</evidence>
<dbReference type="OMA" id="IGGHAMS"/>
<evidence type="ECO:0000256" key="8">
    <source>
        <dbReference type="ARBA" id="ARBA00022679"/>
    </source>
</evidence>
<dbReference type="InterPro" id="IPR026017">
    <property type="entry name" value="Lumazine-bd_dom"/>
</dbReference>
<evidence type="ECO:0000256" key="1">
    <source>
        <dbReference type="ARBA" id="ARBA00000968"/>
    </source>
</evidence>
<name>A0A1H6PZ52_YARLL</name>
<feature type="domain" description="Lumazine-binding" evidence="11">
    <location>
        <begin position="106"/>
        <end position="203"/>
    </location>
</feature>
<dbReference type="GO" id="GO:0009231">
    <property type="term" value="P:riboflavin biosynthetic process"/>
    <property type="evidence" value="ECO:0007669"/>
    <property type="project" value="UniProtKB-KW"/>
</dbReference>
<feature type="repeat" description="Lumazine-binding" evidence="10">
    <location>
        <begin position="1"/>
        <end position="105"/>
    </location>
</feature>